<keyword evidence="1" id="KW-0812">Transmembrane</keyword>
<feature type="transmembrane region" description="Helical" evidence="1">
    <location>
        <begin position="12"/>
        <end position="32"/>
    </location>
</feature>
<organism evidence="3">
    <name type="scientific">freshwater metagenome</name>
    <dbReference type="NCBI Taxonomy" id="449393"/>
    <lineage>
        <taxon>unclassified sequences</taxon>
        <taxon>metagenomes</taxon>
        <taxon>ecological metagenomes</taxon>
    </lineage>
</organism>
<name>A0A6J6IR64_9ZZZZ</name>
<gene>
    <name evidence="3" type="ORF">UFOPK1908_01236</name>
</gene>
<evidence type="ECO:0000256" key="1">
    <source>
        <dbReference type="SAM" id="Phobius"/>
    </source>
</evidence>
<accession>A0A6J6IR64</accession>
<reference evidence="3" key="1">
    <citation type="submission" date="2020-05" db="EMBL/GenBank/DDBJ databases">
        <authorList>
            <person name="Chiriac C."/>
            <person name="Salcher M."/>
            <person name="Ghai R."/>
            <person name="Kavagutti S V."/>
        </authorList>
    </citation>
    <scope>NUCLEOTIDE SEQUENCE</scope>
</reference>
<evidence type="ECO:0000313" key="3">
    <source>
        <dbReference type="EMBL" id="CAB4626868.1"/>
    </source>
</evidence>
<dbReference type="InterPro" id="IPR021202">
    <property type="entry name" value="Rv3654c-like"/>
</dbReference>
<dbReference type="AlphaFoldDB" id="A0A6J6IR64"/>
<dbReference type="InterPro" id="IPR028087">
    <property type="entry name" value="Tad_N"/>
</dbReference>
<dbReference type="NCBIfam" id="TIGR03816">
    <property type="entry name" value="tadE_like_DECH"/>
    <property type="match status" value="1"/>
</dbReference>
<evidence type="ECO:0000259" key="2">
    <source>
        <dbReference type="Pfam" id="PF13400"/>
    </source>
</evidence>
<proteinExistence type="predicted"/>
<sequence>MKEVFIDDHGNVTVLGLAISIVILAIGFIGIAQVQATLTSHRVQSAADLSALAGAQSLGDPCSAAVAVATVNSVELTACESVSGDIAVIVEANPPSLVAALFRRFDIPIGRVMASAKAGPSGP</sequence>
<dbReference type="EMBL" id="CAEZVB010000071">
    <property type="protein sequence ID" value="CAB4626868.1"/>
    <property type="molecule type" value="Genomic_DNA"/>
</dbReference>
<feature type="domain" description="Putative Flp pilus-assembly TadG-like N-terminal" evidence="2">
    <location>
        <begin position="10"/>
        <end position="56"/>
    </location>
</feature>
<protein>
    <submittedName>
        <fullName evidence="3">Unannotated protein</fullName>
    </submittedName>
</protein>
<dbReference type="Pfam" id="PF13400">
    <property type="entry name" value="Tad"/>
    <property type="match status" value="1"/>
</dbReference>
<keyword evidence="1" id="KW-1133">Transmembrane helix</keyword>
<keyword evidence="1" id="KW-0472">Membrane</keyword>